<evidence type="ECO:0000259" key="1">
    <source>
        <dbReference type="Pfam" id="PF01551"/>
    </source>
</evidence>
<dbReference type="CDD" id="cd12797">
    <property type="entry name" value="M23_peptidase"/>
    <property type="match status" value="1"/>
</dbReference>
<evidence type="ECO:0000313" key="4">
    <source>
        <dbReference type="Proteomes" id="UP000319263"/>
    </source>
</evidence>
<dbReference type="SUPFAM" id="SSF51261">
    <property type="entry name" value="Duplicated hybrid motif"/>
    <property type="match status" value="1"/>
</dbReference>
<feature type="domain" description="ARB-07466-like C-terminal" evidence="2">
    <location>
        <begin position="8"/>
        <end position="67"/>
    </location>
</feature>
<evidence type="ECO:0000259" key="2">
    <source>
        <dbReference type="Pfam" id="PF26571"/>
    </source>
</evidence>
<dbReference type="OrthoDB" id="1099523at2"/>
<dbReference type="PANTHER" id="PTHR21666">
    <property type="entry name" value="PEPTIDASE-RELATED"/>
    <property type="match status" value="1"/>
</dbReference>
<keyword evidence="4" id="KW-1185">Reference proteome</keyword>
<dbReference type="PANTHER" id="PTHR21666:SF270">
    <property type="entry name" value="MUREIN HYDROLASE ACTIVATOR ENVC"/>
    <property type="match status" value="1"/>
</dbReference>
<dbReference type="KEGG" id="mik:FOE78_05010"/>
<dbReference type="EMBL" id="CP041692">
    <property type="protein sequence ID" value="QDP98588.1"/>
    <property type="molecule type" value="Genomic_DNA"/>
</dbReference>
<protein>
    <submittedName>
        <fullName evidence="3">M23 family metallopeptidase</fullName>
    </submittedName>
</protein>
<dbReference type="AlphaFoldDB" id="A0A516Q584"/>
<reference evidence="3 4" key="1">
    <citation type="submission" date="2019-07" db="EMBL/GenBank/DDBJ databases">
        <title>Microlunatus dokdonensis sp. nov. isolated from the rhizospheric soil of the wild plant Elymus tsukushiensis.</title>
        <authorList>
            <person name="Ghim S.-Y."/>
            <person name="Hwang Y.-J."/>
            <person name="Son J.-S."/>
            <person name="Shin J.-H."/>
        </authorList>
    </citation>
    <scope>NUCLEOTIDE SEQUENCE [LARGE SCALE GENOMIC DNA]</scope>
    <source>
        <strain evidence="3 4">KUDC0627</strain>
    </source>
</reference>
<accession>A0A516Q584</accession>
<dbReference type="Gene3D" id="2.70.70.10">
    <property type="entry name" value="Glucose Permease (Domain IIA)"/>
    <property type="match status" value="1"/>
</dbReference>
<organism evidence="3 4">
    <name type="scientific">Microlunatus elymi</name>
    <dbReference type="NCBI Taxonomy" id="2596828"/>
    <lineage>
        <taxon>Bacteria</taxon>
        <taxon>Bacillati</taxon>
        <taxon>Actinomycetota</taxon>
        <taxon>Actinomycetes</taxon>
        <taxon>Propionibacteriales</taxon>
        <taxon>Propionibacteriaceae</taxon>
        <taxon>Microlunatus</taxon>
    </lineage>
</organism>
<feature type="domain" description="M23ase beta-sheet core" evidence="1">
    <location>
        <begin position="115"/>
        <end position="207"/>
    </location>
</feature>
<name>A0A516Q584_9ACTN</name>
<sequence>MISSAFRDYSSPKAVAYGNRVAEWVKAHHAELGVQYIIYHQRIWNVQRNNEGWRRMPDRGSPTANHMDHVHVTTYGDAARPTALTPDADAGTAVTPVEHYTLSATFGQVGSWARYHTGLDFAAPIGTEVRAAEAGIITHAGYGNATTWAGQYITIKHADDTSTLYAHLSRIDVHQSQSVATGKPIGAVGVTGRSFGPHLHFEVYPEGVSPGDIYRAVDPKEWLERRGVQFED</sequence>
<dbReference type="Pfam" id="PF26571">
    <property type="entry name" value="VldE"/>
    <property type="match status" value="1"/>
</dbReference>
<dbReference type="InterPro" id="IPR058593">
    <property type="entry name" value="ARB_07466-like_C"/>
</dbReference>
<evidence type="ECO:0000313" key="3">
    <source>
        <dbReference type="EMBL" id="QDP98588.1"/>
    </source>
</evidence>
<dbReference type="GO" id="GO:0004222">
    <property type="term" value="F:metalloendopeptidase activity"/>
    <property type="evidence" value="ECO:0007669"/>
    <property type="project" value="TreeGrafter"/>
</dbReference>
<dbReference type="InterPro" id="IPR050570">
    <property type="entry name" value="Cell_wall_metabolism_enzyme"/>
</dbReference>
<dbReference type="InterPro" id="IPR016047">
    <property type="entry name" value="M23ase_b-sheet_dom"/>
</dbReference>
<gene>
    <name evidence="3" type="ORF">FOE78_05010</name>
</gene>
<dbReference type="Proteomes" id="UP000319263">
    <property type="component" value="Chromosome"/>
</dbReference>
<proteinExistence type="predicted"/>
<dbReference type="Pfam" id="PF01551">
    <property type="entry name" value="Peptidase_M23"/>
    <property type="match status" value="1"/>
</dbReference>
<dbReference type="InterPro" id="IPR011055">
    <property type="entry name" value="Dup_hybrid_motif"/>
</dbReference>